<comment type="similarity">
    <text evidence="7">Belongs to the binding-protein-dependent transport system permease family.</text>
</comment>
<feature type="transmembrane region" description="Helical" evidence="7">
    <location>
        <begin position="279"/>
        <end position="305"/>
    </location>
</feature>
<evidence type="ECO:0000256" key="7">
    <source>
        <dbReference type="RuleBase" id="RU363032"/>
    </source>
</evidence>
<evidence type="ECO:0000313" key="10">
    <source>
        <dbReference type="Proteomes" id="UP000198752"/>
    </source>
</evidence>
<dbReference type="PANTHER" id="PTHR30465:SF74">
    <property type="entry name" value="OLIGOPEPTIDE TRANSPORT SYSTEM PERMEASE PROTEIN OPPB"/>
    <property type="match status" value="1"/>
</dbReference>
<dbReference type="RefSeq" id="WP_218143269.1">
    <property type="nucleotide sequence ID" value="NZ_FOOY01000022.1"/>
</dbReference>
<evidence type="ECO:0000256" key="5">
    <source>
        <dbReference type="ARBA" id="ARBA00022989"/>
    </source>
</evidence>
<keyword evidence="4 7" id="KW-0812">Transmembrane</keyword>
<feature type="domain" description="ABC transmembrane type-1" evidence="8">
    <location>
        <begin position="99"/>
        <end position="302"/>
    </location>
</feature>
<keyword evidence="10" id="KW-1185">Reference proteome</keyword>
<feature type="transmembrane region" description="Helical" evidence="7">
    <location>
        <begin position="105"/>
        <end position="126"/>
    </location>
</feature>
<dbReference type="CDD" id="cd06261">
    <property type="entry name" value="TM_PBP2"/>
    <property type="match status" value="1"/>
</dbReference>
<dbReference type="GO" id="GO:0005886">
    <property type="term" value="C:plasma membrane"/>
    <property type="evidence" value="ECO:0007669"/>
    <property type="project" value="UniProtKB-SubCell"/>
</dbReference>
<accession>A0A1I2UW59</accession>
<evidence type="ECO:0000256" key="4">
    <source>
        <dbReference type="ARBA" id="ARBA00022692"/>
    </source>
</evidence>
<evidence type="ECO:0000256" key="1">
    <source>
        <dbReference type="ARBA" id="ARBA00004651"/>
    </source>
</evidence>
<comment type="subcellular location">
    <subcellularLocation>
        <location evidence="1 7">Cell membrane</location>
        <topology evidence="1 7">Multi-pass membrane protein</topology>
    </subcellularLocation>
</comment>
<gene>
    <name evidence="9" type="ORF">SAMN02982927_02782</name>
</gene>
<dbReference type="InterPro" id="IPR035906">
    <property type="entry name" value="MetI-like_sf"/>
</dbReference>
<protein>
    <submittedName>
        <fullName evidence="9">Oligopeptide transport system permease protein</fullName>
    </submittedName>
</protein>
<dbReference type="PANTHER" id="PTHR30465">
    <property type="entry name" value="INNER MEMBRANE ABC TRANSPORTER"/>
    <property type="match status" value="1"/>
</dbReference>
<keyword evidence="2 7" id="KW-0813">Transport</keyword>
<evidence type="ECO:0000313" key="9">
    <source>
        <dbReference type="EMBL" id="SFG79166.1"/>
    </source>
</evidence>
<evidence type="ECO:0000259" key="8">
    <source>
        <dbReference type="PROSITE" id="PS50928"/>
    </source>
</evidence>
<dbReference type="SUPFAM" id="SSF161098">
    <property type="entry name" value="MetI-like"/>
    <property type="match status" value="1"/>
</dbReference>
<dbReference type="InterPro" id="IPR000515">
    <property type="entry name" value="MetI-like"/>
</dbReference>
<dbReference type="Pfam" id="PF19300">
    <property type="entry name" value="BPD_transp_1_N"/>
    <property type="match status" value="1"/>
</dbReference>
<name>A0A1I2UW59_9BACL</name>
<organism evidence="9 10">
    <name type="scientific">Sporolactobacillus nakayamae</name>
    <dbReference type="NCBI Taxonomy" id="269670"/>
    <lineage>
        <taxon>Bacteria</taxon>
        <taxon>Bacillati</taxon>
        <taxon>Bacillota</taxon>
        <taxon>Bacilli</taxon>
        <taxon>Bacillales</taxon>
        <taxon>Sporolactobacillaceae</taxon>
        <taxon>Sporolactobacillus</taxon>
    </lineage>
</organism>
<dbReference type="Gene3D" id="1.10.3720.10">
    <property type="entry name" value="MetI-like"/>
    <property type="match status" value="1"/>
</dbReference>
<dbReference type="STRING" id="269670.SAMN02982927_02782"/>
<reference evidence="10" key="1">
    <citation type="submission" date="2016-10" db="EMBL/GenBank/DDBJ databases">
        <authorList>
            <person name="Varghese N."/>
            <person name="Submissions S."/>
        </authorList>
    </citation>
    <scope>NUCLEOTIDE SEQUENCE [LARGE SCALE GENOMIC DNA]</scope>
    <source>
        <strain evidence="10">ATCC 700379</strain>
    </source>
</reference>
<dbReference type="GO" id="GO:0055085">
    <property type="term" value="P:transmembrane transport"/>
    <property type="evidence" value="ECO:0007669"/>
    <property type="project" value="InterPro"/>
</dbReference>
<dbReference type="AlphaFoldDB" id="A0A1I2UW59"/>
<proteinExistence type="inferred from homology"/>
<feature type="transmembrane region" description="Helical" evidence="7">
    <location>
        <begin position="237"/>
        <end position="259"/>
    </location>
</feature>
<keyword evidence="5 7" id="KW-1133">Transmembrane helix</keyword>
<evidence type="ECO:0000256" key="3">
    <source>
        <dbReference type="ARBA" id="ARBA00022475"/>
    </source>
</evidence>
<feature type="transmembrane region" description="Helical" evidence="7">
    <location>
        <begin position="179"/>
        <end position="198"/>
    </location>
</feature>
<sequence length="316" mass="35450">MEVIHMIRYIGKRTILSLITLFIILFILFLMLNFMPGSPFNDTKMSHEQLKILYHEYGLDRPLAERFLIYVKQMLTGNLGVSYSLQTNATVTNMISHTLPISVQIGLQASVVGSLIGIVLGFVAALRKNSFFDSMATGISILGVSVPSFVLALCFSYIFSYKYNLFPLLYSSSEAFRSTILPTLSLCFFTLASIARYSRSEMIEVMEKDYIRLADAKGITRFQLVCRHIIRNAMIPIITVLAPLTVDLMAGSLVIEKAFSIPGMGSLYINAIQANDYNVVIGISFIYSLMFIGTMFFVDLLYGLIDPRIRIAKRGK</sequence>
<keyword evidence="3" id="KW-1003">Cell membrane</keyword>
<feature type="transmembrane region" description="Helical" evidence="7">
    <location>
        <begin position="15"/>
        <end position="35"/>
    </location>
</feature>
<dbReference type="Pfam" id="PF00528">
    <property type="entry name" value="BPD_transp_1"/>
    <property type="match status" value="1"/>
</dbReference>
<dbReference type="Proteomes" id="UP000198752">
    <property type="component" value="Unassembled WGS sequence"/>
</dbReference>
<feature type="transmembrane region" description="Helical" evidence="7">
    <location>
        <begin position="138"/>
        <end position="159"/>
    </location>
</feature>
<dbReference type="InterPro" id="IPR045621">
    <property type="entry name" value="BPD_transp_1_N"/>
</dbReference>
<evidence type="ECO:0000256" key="6">
    <source>
        <dbReference type="ARBA" id="ARBA00023136"/>
    </source>
</evidence>
<evidence type="ECO:0000256" key="2">
    <source>
        <dbReference type="ARBA" id="ARBA00022448"/>
    </source>
</evidence>
<dbReference type="EMBL" id="FOOY01000022">
    <property type="protein sequence ID" value="SFG79166.1"/>
    <property type="molecule type" value="Genomic_DNA"/>
</dbReference>
<dbReference type="PROSITE" id="PS50928">
    <property type="entry name" value="ABC_TM1"/>
    <property type="match status" value="1"/>
</dbReference>
<keyword evidence="6 7" id="KW-0472">Membrane</keyword>